<dbReference type="PROSITE" id="PS50125">
    <property type="entry name" value="GUANYLATE_CYCLASE_2"/>
    <property type="match status" value="1"/>
</dbReference>
<dbReference type="RefSeq" id="WP_093152966.1">
    <property type="nucleotide sequence ID" value="NZ_FNBW01000013.1"/>
</dbReference>
<dbReference type="SUPFAM" id="SSF55073">
    <property type="entry name" value="Nucleotide cyclase"/>
    <property type="match status" value="1"/>
</dbReference>
<keyword evidence="1" id="KW-0472">Membrane</keyword>
<evidence type="ECO:0000259" key="2">
    <source>
        <dbReference type="PROSITE" id="PS50125"/>
    </source>
</evidence>
<dbReference type="SMART" id="SM00044">
    <property type="entry name" value="CYCc"/>
    <property type="match status" value="1"/>
</dbReference>
<keyword evidence="1" id="KW-1133">Transmembrane helix</keyword>
<sequence>MKSRDEGVGGERLRQAANQGLRLAMLGRGIALAIAAAWPLIFSTQAILISALMALSALAGLGYRRLIGSEHDHPIYRYLIFTADILMVGAIFVFLPLSLSEAVPQHFAFRSYGIHYFLPVLGAAALSLSPKLILWCGGAIVATWAAAFYWITASLENPLQWSDLGAPHSYSELLLNPDFVNTGGRVEESIAILILTALMAFAVHRARRVVALWIRSETGRQRITGLFGRFAPPEVVARLAESDATLEPSKREATVLFTDIEGFTTLSESRTPDVVLALLNTYFERVGAIAAQRGGVIVNFQGDGLLIAFNAPADVPDHAAAALETATALLAAIETETFNGERIAIRIGVHTGEVVAGIAGSRERQTYTVYGDTVNVAARLEELNKEHDTRLMVSAETAKAAGGAGGLRDLGEVSVRGHAAGVRVFGGL</sequence>
<dbReference type="PANTHER" id="PTHR43081">
    <property type="entry name" value="ADENYLATE CYCLASE, TERMINAL-DIFFERENTIATION SPECIFIC-RELATED"/>
    <property type="match status" value="1"/>
</dbReference>
<gene>
    <name evidence="3" type="ORF">SAMN05660686_03909</name>
</gene>
<dbReference type="InterPro" id="IPR050697">
    <property type="entry name" value="Adenylyl/Guanylyl_Cyclase_3/4"/>
</dbReference>
<reference evidence="3 4" key="1">
    <citation type="submission" date="2016-10" db="EMBL/GenBank/DDBJ databases">
        <authorList>
            <person name="Varghese N."/>
            <person name="Submissions S."/>
        </authorList>
    </citation>
    <scope>NUCLEOTIDE SEQUENCE [LARGE SCALE GENOMIC DNA]</scope>
    <source>
        <strain evidence="3 4">DSM 18839</strain>
    </source>
</reference>
<dbReference type="Gene3D" id="3.30.70.1230">
    <property type="entry name" value="Nucleotide cyclase"/>
    <property type="match status" value="1"/>
</dbReference>
<feature type="transmembrane region" description="Helical" evidence="1">
    <location>
        <begin position="21"/>
        <end position="41"/>
    </location>
</feature>
<feature type="transmembrane region" description="Helical" evidence="1">
    <location>
        <begin position="107"/>
        <end position="125"/>
    </location>
</feature>
<name>A0A8G2BKS8_9PROT</name>
<dbReference type="CDD" id="cd07302">
    <property type="entry name" value="CHD"/>
    <property type="match status" value="1"/>
</dbReference>
<protein>
    <submittedName>
        <fullName evidence="3">Adenylate cyclase, class 3</fullName>
    </submittedName>
</protein>
<dbReference type="GO" id="GO:0009190">
    <property type="term" value="P:cyclic nucleotide biosynthetic process"/>
    <property type="evidence" value="ECO:0007669"/>
    <property type="project" value="InterPro"/>
</dbReference>
<proteinExistence type="predicted"/>
<keyword evidence="4" id="KW-1185">Reference proteome</keyword>
<dbReference type="EMBL" id="FNBW01000013">
    <property type="protein sequence ID" value="SDG28400.1"/>
    <property type="molecule type" value="Genomic_DNA"/>
</dbReference>
<feature type="transmembrane region" description="Helical" evidence="1">
    <location>
        <begin position="47"/>
        <end position="63"/>
    </location>
</feature>
<organism evidence="3 4">
    <name type="scientific">Thalassobaculum litoreum DSM 18839</name>
    <dbReference type="NCBI Taxonomy" id="1123362"/>
    <lineage>
        <taxon>Bacteria</taxon>
        <taxon>Pseudomonadati</taxon>
        <taxon>Pseudomonadota</taxon>
        <taxon>Alphaproteobacteria</taxon>
        <taxon>Rhodospirillales</taxon>
        <taxon>Thalassobaculaceae</taxon>
        <taxon>Thalassobaculum</taxon>
    </lineage>
</organism>
<comment type="caution">
    <text evidence="3">The sequence shown here is derived from an EMBL/GenBank/DDBJ whole genome shotgun (WGS) entry which is preliminary data.</text>
</comment>
<accession>A0A8G2BKS8</accession>
<feature type="transmembrane region" description="Helical" evidence="1">
    <location>
        <begin position="75"/>
        <end position="95"/>
    </location>
</feature>
<dbReference type="AlphaFoldDB" id="A0A8G2BKS8"/>
<dbReference type="Proteomes" id="UP000198615">
    <property type="component" value="Unassembled WGS sequence"/>
</dbReference>
<feature type="transmembrane region" description="Helical" evidence="1">
    <location>
        <begin position="132"/>
        <end position="151"/>
    </location>
</feature>
<feature type="domain" description="Guanylate cyclase" evidence="2">
    <location>
        <begin position="254"/>
        <end position="381"/>
    </location>
</feature>
<dbReference type="OrthoDB" id="9762462at2"/>
<evidence type="ECO:0000313" key="4">
    <source>
        <dbReference type="Proteomes" id="UP000198615"/>
    </source>
</evidence>
<dbReference type="Pfam" id="PF00211">
    <property type="entry name" value="Guanylate_cyc"/>
    <property type="match status" value="1"/>
</dbReference>
<keyword evidence="1" id="KW-0812">Transmembrane</keyword>
<evidence type="ECO:0000313" key="3">
    <source>
        <dbReference type="EMBL" id="SDG28400.1"/>
    </source>
</evidence>
<dbReference type="GO" id="GO:0004016">
    <property type="term" value="F:adenylate cyclase activity"/>
    <property type="evidence" value="ECO:0007669"/>
    <property type="project" value="UniProtKB-ARBA"/>
</dbReference>
<dbReference type="InterPro" id="IPR029787">
    <property type="entry name" value="Nucleotide_cyclase"/>
</dbReference>
<evidence type="ECO:0000256" key="1">
    <source>
        <dbReference type="SAM" id="Phobius"/>
    </source>
</evidence>
<dbReference type="GO" id="GO:0035556">
    <property type="term" value="P:intracellular signal transduction"/>
    <property type="evidence" value="ECO:0007669"/>
    <property type="project" value="InterPro"/>
</dbReference>
<dbReference type="PANTHER" id="PTHR43081:SF1">
    <property type="entry name" value="ADENYLATE CYCLASE, TERMINAL-DIFFERENTIATION SPECIFIC"/>
    <property type="match status" value="1"/>
</dbReference>
<dbReference type="InterPro" id="IPR001054">
    <property type="entry name" value="A/G_cyclase"/>
</dbReference>